<dbReference type="PROSITE" id="PS51450">
    <property type="entry name" value="LRR"/>
    <property type="match status" value="1"/>
</dbReference>
<dbReference type="EMBL" id="CAXKWB010001909">
    <property type="protein sequence ID" value="CAL4065783.1"/>
    <property type="molecule type" value="Genomic_DNA"/>
</dbReference>
<gene>
    <name evidence="4" type="ORF">MNOR_LOCUS5072</name>
</gene>
<evidence type="ECO:0000256" key="1">
    <source>
        <dbReference type="ARBA" id="ARBA00009552"/>
    </source>
</evidence>
<dbReference type="PANTHER" id="PTHR14224">
    <property type="entry name" value="SIMILAR TO PREFERENTIALLY EXPRESSED ANTIGEN IN MELANOMA-LIKE 3"/>
    <property type="match status" value="1"/>
</dbReference>
<dbReference type="InterPro" id="IPR032675">
    <property type="entry name" value="LRR_dom_sf"/>
</dbReference>
<dbReference type="Pfam" id="PF00560">
    <property type="entry name" value="LRR_1"/>
    <property type="match status" value="1"/>
</dbReference>
<keyword evidence="5" id="KW-1185">Reference proteome</keyword>
<name>A0AAV2PW45_MEGNR</name>
<evidence type="ECO:0000256" key="2">
    <source>
        <dbReference type="ARBA" id="ARBA00014228"/>
    </source>
</evidence>
<evidence type="ECO:0000313" key="5">
    <source>
        <dbReference type="Proteomes" id="UP001497623"/>
    </source>
</evidence>
<organism evidence="4 5">
    <name type="scientific">Meganyctiphanes norvegica</name>
    <name type="common">Northern krill</name>
    <name type="synonym">Thysanopoda norvegica</name>
    <dbReference type="NCBI Taxonomy" id="48144"/>
    <lineage>
        <taxon>Eukaryota</taxon>
        <taxon>Metazoa</taxon>
        <taxon>Ecdysozoa</taxon>
        <taxon>Arthropoda</taxon>
        <taxon>Crustacea</taxon>
        <taxon>Multicrustacea</taxon>
        <taxon>Malacostraca</taxon>
        <taxon>Eumalacostraca</taxon>
        <taxon>Eucarida</taxon>
        <taxon>Euphausiacea</taxon>
        <taxon>Euphausiidae</taxon>
        <taxon>Meganyctiphanes</taxon>
    </lineage>
</organism>
<protein>
    <recommendedName>
        <fullName evidence="2">Leucine-rich repeat-containing protein 14</fullName>
    </recommendedName>
</protein>
<keyword evidence="3" id="KW-0677">Repeat</keyword>
<reference evidence="4 5" key="1">
    <citation type="submission" date="2024-05" db="EMBL/GenBank/DDBJ databases">
        <authorList>
            <person name="Wallberg A."/>
        </authorList>
    </citation>
    <scope>NUCLEOTIDE SEQUENCE [LARGE SCALE GENOMIC DNA]</scope>
</reference>
<comment type="caution">
    <text evidence="4">The sequence shown here is derived from an EMBL/GenBank/DDBJ whole genome shotgun (WGS) entry which is preliminary data.</text>
</comment>
<proteinExistence type="inferred from homology"/>
<sequence>MTTNIVCCAPSLCLKDYIIYRCQIRMLHGCLYHLLGYILPPPQQLSKDSSQEDGPLPEVIKQEFPRLEYLSACAFMNNENVVIKFIQNIPCKLFPALFQAAISNYYFSYKNNNEILQALKHILNHWPQEIFILNKVLPPLPPSVRLFTCWVPCPNKTSHQSPLFDIQENLDSIYKELLILIVQSLEKDNDSIIKMDISTQCAQVSNILDPKTILKCIESKTNYSLPSKNKNIQFTTDIYIDCLDKKGLDAISAVTGSNLNPNAGMSVSFSRAVFYRPARNIVTPIFKDLAKAKVEYLELEWCDLDNITVTCICCYLPHIKGLSLSKNLSSLTFLSSLNNLEQLNLSYNNLKGILGPLGSLTKGLKYLRLAGCSIRNDDLEEIVKGPHGTTLCHLDLSGNDLSQQRDYYGLIALCQHLTALQILQLDSCNLHCWTPNLICRLVETLALLPDLSIVQLKYNFFTKYVITSQICKLGNNIYLKYISLSIPDEITLINNFDVMKKHLGVFKSQILQQVHNNRETYIYVQLVGNVGSFNMSSIL</sequence>
<dbReference type="InterPro" id="IPR001611">
    <property type="entry name" value="Leu-rich_rpt"/>
</dbReference>
<dbReference type="SUPFAM" id="SSF52047">
    <property type="entry name" value="RNI-like"/>
    <property type="match status" value="1"/>
</dbReference>
<evidence type="ECO:0000313" key="4">
    <source>
        <dbReference type="EMBL" id="CAL4065783.1"/>
    </source>
</evidence>
<dbReference type="InterPro" id="IPR050694">
    <property type="entry name" value="LRRC14/PRAME"/>
</dbReference>
<dbReference type="AlphaFoldDB" id="A0AAV2PW45"/>
<evidence type="ECO:0000256" key="3">
    <source>
        <dbReference type="ARBA" id="ARBA00022737"/>
    </source>
</evidence>
<accession>A0AAV2PW45</accession>
<dbReference type="Proteomes" id="UP001497623">
    <property type="component" value="Unassembled WGS sequence"/>
</dbReference>
<comment type="similarity">
    <text evidence="1">Belongs to the PRAME family. LRRC14 subfamily.</text>
</comment>
<dbReference type="Gene3D" id="3.80.10.10">
    <property type="entry name" value="Ribonuclease Inhibitor"/>
    <property type="match status" value="1"/>
</dbReference>